<keyword evidence="1" id="KW-0472">Membrane</keyword>
<gene>
    <name evidence="2" type="primary">NCAS0F03450</name>
    <name evidence="2" type="ordered locus">NCAS_0F03450</name>
</gene>
<evidence type="ECO:0000256" key="1">
    <source>
        <dbReference type="SAM" id="Phobius"/>
    </source>
</evidence>
<dbReference type="EMBL" id="HE576757">
    <property type="protein sequence ID" value="CCC70829.1"/>
    <property type="molecule type" value="Genomic_DNA"/>
</dbReference>
<dbReference type="GO" id="GO:0005811">
    <property type="term" value="C:lipid droplet"/>
    <property type="evidence" value="ECO:0007669"/>
    <property type="project" value="EnsemblFungi"/>
</dbReference>
<name>G0VH56_NAUCA</name>
<dbReference type="OrthoDB" id="272512at2759"/>
<dbReference type="AlphaFoldDB" id="G0VH56"/>
<reference evidence="2 3" key="1">
    <citation type="journal article" date="2011" name="Proc. Natl. Acad. Sci. U.S.A.">
        <title>Evolutionary erosion of yeast sex chromosomes by mating-type switching accidents.</title>
        <authorList>
            <person name="Gordon J.L."/>
            <person name="Armisen D."/>
            <person name="Proux-Wera E."/>
            <person name="Oheigeartaigh S.S."/>
            <person name="Byrne K.P."/>
            <person name="Wolfe K.H."/>
        </authorList>
    </citation>
    <scope>NUCLEOTIDE SEQUENCE [LARGE SCALE GENOMIC DNA]</scope>
    <source>
        <strain evidence="3">ATCC 76901 / BCRC 22586 / CBS 4309 / NBRC 1992 / NRRL Y-12630</strain>
    </source>
</reference>
<dbReference type="GO" id="GO:0005783">
    <property type="term" value="C:endoplasmic reticulum"/>
    <property type="evidence" value="ECO:0007669"/>
    <property type="project" value="EnsemblFungi"/>
</dbReference>
<keyword evidence="1" id="KW-1133">Transmembrane helix</keyword>
<dbReference type="eggNOG" id="ENOG502RYF8">
    <property type="taxonomic scope" value="Eukaryota"/>
</dbReference>
<keyword evidence="3" id="KW-1185">Reference proteome</keyword>
<dbReference type="KEGG" id="ncs:NCAS_0F03450"/>
<evidence type="ECO:0000313" key="2">
    <source>
        <dbReference type="EMBL" id="CCC70829.1"/>
    </source>
</evidence>
<proteinExistence type="predicted"/>
<dbReference type="Proteomes" id="UP000001640">
    <property type="component" value="Chromosome 6"/>
</dbReference>
<dbReference type="GO" id="GO:0035356">
    <property type="term" value="P:intracellular triglyceride homeostasis"/>
    <property type="evidence" value="ECO:0007669"/>
    <property type="project" value="EnsemblFungi"/>
</dbReference>
<evidence type="ECO:0008006" key="4">
    <source>
        <dbReference type="Google" id="ProtNLM"/>
    </source>
</evidence>
<protein>
    <recommendedName>
        <fullName evidence="4">Phospholipid/glycerol acyltransferase domain-containing protein</fullName>
    </recommendedName>
</protein>
<dbReference type="OMA" id="NWRDKGT"/>
<dbReference type="FunCoup" id="G0VH56">
    <property type="interactions" value="87"/>
</dbReference>
<dbReference type="GeneID" id="96904475"/>
<reference key="2">
    <citation type="submission" date="2011-08" db="EMBL/GenBank/DDBJ databases">
        <title>Genome sequence of Naumovozyma castellii.</title>
        <authorList>
            <person name="Gordon J.L."/>
            <person name="Armisen D."/>
            <person name="Proux-Wera E."/>
            <person name="OhEigeartaigh S.S."/>
            <person name="Byrne K.P."/>
            <person name="Wolfe K.H."/>
        </authorList>
    </citation>
    <scope>NUCLEOTIDE SEQUENCE</scope>
    <source>
        <strain>Type strain:CBS 4309</strain>
    </source>
</reference>
<evidence type="ECO:0000313" key="3">
    <source>
        <dbReference type="Proteomes" id="UP000001640"/>
    </source>
</evidence>
<keyword evidence="1" id="KW-0812">Transmembrane</keyword>
<dbReference type="InParanoid" id="G0VH56"/>
<dbReference type="HOGENOM" id="CLU_048121_1_0_1"/>
<sequence>MEKFTDWRDKGTGIAPFFPPPTSSKEGKVLNSVVYGFFFMIKIILLLPFIIVNQLTGSKMALTTILKRLFGWSMDVNVIGVKRKAVTKKEHYPTAGNLYLVNYQSALDAITLNLLSQGNPIFLVPDNVHIYKLSLWNFIRYTLDDGSLNISKYGEIVANINELKKSVNFLFIEGTCSNGKSTLPFNLNSQTLLEFLEPDNNGTVKPQISLQTITLKVNGPLATPLPVSKGTYLMRMLTHHVRYKCKINEPQPLTKTLDELRIALNDGDKFKLVSKTLGIDSKRKFISEYSKTRR</sequence>
<dbReference type="GO" id="GO:0042171">
    <property type="term" value="F:lysophosphatidic acid acyltransferase activity"/>
    <property type="evidence" value="ECO:0007669"/>
    <property type="project" value="EnsemblFungi"/>
</dbReference>
<feature type="transmembrane region" description="Helical" evidence="1">
    <location>
        <begin position="33"/>
        <end position="52"/>
    </location>
</feature>
<organism evidence="2 3">
    <name type="scientific">Naumovozyma castellii</name>
    <name type="common">Yeast</name>
    <name type="synonym">Saccharomyces castellii</name>
    <dbReference type="NCBI Taxonomy" id="27288"/>
    <lineage>
        <taxon>Eukaryota</taxon>
        <taxon>Fungi</taxon>
        <taxon>Dikarya</taxon>
        <taxon>Ascomycota</taxon>
        <taxon>Saccharomycotina</taxon>
        <taxon>Saccharomycetes</taxon>
        <taxon>Saccharomycetales</taxon>
        <taxon>Saccharomycetaceae</taxon>
        <taxon>Naumovozyma</taxon>
    </lineage>
</organism>
<dbReference type="RefSeq" id="XP_003677182.1">
    <property type="nucleotide sequence ID" value="XM_003677134.1"/>
</dbReference>
<accession>G0VH56</accession>
<dbReference type="STRING" id="1064592.G0VH56"/>
<dbReference type="GO" id="GO:0034389">
    <property type="term" value="P:lipid droplet organization"/>
    <property type="evidence" value="ECO:0007669"/>
    <property type="project" value="EnsemblFungi"/>
</dbReference>